<evidence type="ECO:0000256" key="6">
    <source>
        <dbReference type="ARBA" id="ARBA00022619"/>
    </source>
</evidence>
<feature type="binding site" evidence="16">
    <location>
        <position position="52"/>
    </location>
    <ligand>
        <name>Zn(2+)</name>
        <dbReference type="ChEBI" id="CHEBI:29105"/>
        <note>catalytic</note>
    </ligand>
</feature>
<keyword evidence="7 13" id="KW-0479">Metal-binding</keyword>
<dbReference type="EC" id="1.1.1.193" evidence="13"/>
<comment type="similarity">
    <text evidence="4 13">In the N-terminal section; belongs to the cytidine and deoxycytidylate deaminase family.</text>
</comment>
<evidence type="ECO:0000256" key="9">
    <source>
        <dbReference type="ARBA" id="ARBA00022833"/>
    </source>
</evidence>
<keyword evidence="8 13" id="KW-0378">Hydrolase</keyword>
<dbReference type="GO" id="GO:0008270">
    <property type="term" value="F:zinc ion binding"/>
    <property type="evidence" value="ECO:0007669"/>
    <property type="project" value="InterPro"/>
</dbReference>
<gene>
    <name evidence="18" type="ORF">SAMN02745119_02133</name>
</gene>
<dbReference type="RefSeq" id="WP_078790411.1">
    <property type="nucleotide sequence ID" value="NZ_FUWR01000011.1"/>
</dbReference>
<dbReference type="InterPro" id="IPR004794">
    <property type="entry name" value="Eubact_RibD"/>
</dbReference>
<dbReference type="InterPro" id="IPR011549">
    <property type="entry name" value="RibD_C"/>
</dbReference>
<dbReference type="InterPro" id="IPR016192">
    <property type="entry name" value="APOBEC/CMP_deaminase_Zn-bd"/>
</dbReference>
<feature type="binding site" evidence="16">
    <location>
        <position position="77"/>
    </location>
    <ligand>
        <name>Zn(2+)</name>
        <dbReference type="ChEBI" id="CHEBI:29105"/>
        <note>catalytic</note>
    </ligand>
</feature>
<feature type="binding site" evidence="15">
    <location>
        <position position="172"/>
    </location>
    <ligand>
        <name>NADP(+)</name>
        <dbReference type="ChEBI" id="CHEBI:58349"/>
    </ligand>
</feature>
<dbReference type="STRING" id="115783.SAMN02745119_02133"/>
<feature type="binding site" evidence="15">
    <location>
        <position position="206"/>
    </location>
    <ligand>
        <name>substrate</name>
    </ligand>
</feature>
<dbReference type="PROSITE" id="PS00903">
    <property type="entry name" value="CYT_DCMP_DEAMINASES_1"/>
    <property type="match status" value="1"/>
</dbReference>
<dbReference type="NCBIfam" id="TIGR00227">
    <property type="entry name" value="ribD_Cterm"/>
    <property type="match status" value="1"/>
</dbReference>
<dbReference type="InterPro" id="IPR002734">
    <property type="entry name" value="RibDG_C"/>
</dbReference>
<dbReference type="SUPFAM" id="SSF53927">
    <property type="entry name" value="Cytidine deaminase-like"/>
    <property type="match status" value="1"/>
</dbReference>
<evidence type="ECO:0000313" key="18">
    <source>
        <dbReference type="EMBL" id="SJZ96080.1"/>
    </source>
</evidence>
<evidence type="ECO:0000259" key="17">
    <source>
        <dbReference type="PROSITE" id="PS51747"/>
    </source>
</evidence>
<name>A0A1T4PWZ1_9BACT</name>
<comment type="cofactor">
    <cofactor evidence="13 16">
        <name>Zn(2+)</name>
        <dbReference type="ChEBI" id="CHEBI:29105"/>
    </cofactor>
    <text evidence="13 16">Binds 1 zinc ion.</text>
</comment>
<dbReference type="FunFam" id="3.40.140.10:FF:000025">
    <property type="entry name" value="Riboflavin biosynthesis protein RibD"/>
    <property type="match status" value="1"/>
</dbReference>
<evidence type="ECO:0000256" key="13">
    <source>
        <dbReference type="PIRNR" id="PIRNR006769"/>
    </source>
</evidence>
<dbReference type="InterPro" id="IPR016193">
    <property type="entry name" value="Cytidine_deaminase-like"/>
</dbReference>
<proteinExistence type="inferred from homology"/>
<dbReference type="InterPro" id="IPR002125">
    <property type="entry name" value="CMP_dCMP_dom"/>
</dbReference>
<feature type="binding site" evidence="15">
    <location>
        <position position="294"/>
    </location>
    <ligand>
        <name>substrate</name>
    </ligand>
</feature>
<dbReference type="PANTHER" id="PTHR38011">
    <property type="entry name" value="DIHYDROFOLATE REDUCTASE FAMILY PROTEIN (AFU_ORTHOLOGUE AFUA_8G06820)"/>
    <property type="match status" value="1"/>
</dbReference>
<evidence type="ECO:0000256" key="2">
    <source>
        <dbReference type="ARBA" id="ARBA00004882"/>
    </source>
</evidence>
<comment type="pathway">
    <text evidence="2 13">Cofactor biosynthesis; riboflavin biosynthesis; 5-amino-6-(D-ribitylamino)uracil from GTP: step 2/4.</text>
</comment>
<evidence type="ECO:0000256" key="16">
    <source>
        <dbReference type="PIRSR" id="PIRSR006769-3"/>
    </source>
</evidence>
<keyword evidence="11 13" id="KW-0560">Oxidoreductase</keyword>
<accession>A0A1T4PWZ1</accession>
<dbReference type="AlphaFoldDB" id="A0A1T4PWZ1"/>
<feature type="binding site" evidence="15">
    <location>
        <position position="156"/>
    </location>
    <ligand>
        <name>NADP(+)</name>
        <dbReference type="ChEBI" id="CHEBI:58349"/>
    </ligand>
</feature>
<comment type="catalytic activity">
    <reaction evidence="13">
        <text>2,5-diamino-6-hydroxy-4-(5-phosphoribosylamino)-pyrimidine + H2O + H(+) = 5-amino-6-(5-phospho-D-ribosylamino)uracil + NH4(+)</text>
        <dbReference type="Rhea" id="RHEA:21868"/>
        <dbReference type="ChEBI" id="CHEBI:15377"/>
        <dbReference type="ChEBI" id="CHEBI:15378"/>
        <dbReference type="ChEBI" id="CHEBI:28938"/>
        <dbReference type="ChEBI" id="CHEBI:58453"/>
        <dbReference type="ChEBI" id="CHEBI:58614"/>
        <dbReference type="EC" id="3.5.4.26"/>
    </reaction>
</comment>
<keyword evidence="12" id="KW-0511">Multifunctional enzyme</keyword>
<keyword evidence="10 13" id="KW-0521">NADP</keyword>
<evidence type="ECO:0000256" key="15">
    <source>
        <dbReference type="PIRSR" id="PIRSR006769-2"/>
    </source>
</evidence>
<comment type="similarity">
    <text evidence="5 13">In the C-terminal section; belongs to the HTP reductase family.</text>
</comment>
<dbReference type="Pfam" id="PF01872">
    <property type="entry name" value="RibD_C"/>
    <property type="match status" value="1"/>
</dbReference>
<protein>
    <recommendedName>
        <fullName evidence="13">Riboflavin biosynthesis protein RibD</fullName>
    </recommendedName>
    <domain>
        <recommendedName>
            <fullName evidence="13">Diaminohydroxyphosphoribosylaminopyrimidine deaminase</fullName>
            <shortName evidence="13">DRAP deaminase</shortName>
            <ecNumber evidence="13">3.5.4.26</ecNumber>
        </recommendedName>
        <alternativeName>
            <fullName evidence="13">Riboflavin-specific deaminase</fullName>
        </alternativeName>
    </domain>
    <domain>
        <recommendedName>
            <fullName evidence="13">5-amino-6-(5-phosphoribosylamino)uracil reductase</fullName>
            <ecNumber evidence="13">1.1.1.193</ecNumber>
        </recommendedName>
        <alternativeName>
            <fullName evidence="13">HTP reductase</fullName>
        </alternativeName>
    </domain>
</protein>
<feature type="binding site" evidence="15">
    <location>
        <position position="198"/>
    </location>
    <ligand>
        <name>NADP(+)</name>
        <dbReference type="ChEBI" id="CHEBI:58349"/>
    </ligand>
</feature>
<dbReference type="Gene3D" id="3.40.430.10">
    <property type="entry name" value="Dihydrofolate Reductase, subunit A"/>
    <property type="match status" value="1"/>
</dbReference>
<feature type="binding site" evidence="15">
    <location>
        <position position="223"/>
    </location>
    <ligand>
        <name>NADP(+)</name>
        <dbReference type="ChEBI" id="CHEBI:58349"/>
    </ligand>
</feature>
<keyword evidence="6 13" id="KW-0686">Riboflavin biosynthesis</keyword>
<evidence type="ECO:0000256" key="8">
    <source>
        <dbReference type="ARBA" id="ARBA00022801"/>
    </source>
</evidence>
<dbReference type="PIRSF" id="PIRSF006769">
    <property type="entry name" value="RibD"/>
    <property type="match status" value="1"/>
</dbReference>
<dbReference type="EMBL" id="FUWR01000011">
    <property type="protein sequence ID" value="SJZ96080.1"/>
    <property type="molecule type" value="Genomic_DNA"/>
</dbReference>
<dbReference type="CDD" id="cd01284">
    <property type="entry name" value="Riboflavin_deaminase-reductase"/>
    <property type="match status" value="1"/>
</dbReference>
<evidence type="ECO:0000256" key="14">
    <source>
        <dbReference type="PIRSR" id="PIRSR006769-1"/>
    </source>
</evidence>
<keyword evidence="19" id="KW-1185">Reference proteome</keyword>
<reference evidence="19" key="1">
    <citation type="submission" date="2017-02" db="EMBL/GenBank/DDBJ databases">
        <authorList>
            <person name="Varghese N."/>
            <person name="Submissions S."/>
        </authorList>
    </citation>
    <scope>NUCLEOTIDE SEQUENCE [LARGE SCALE GENOMIC DNA]</scope>
    <source>
        <strain evidence="19">ATCC BAA-34</strain>
    </source>
</reference>
<feature type="binding site" evidence="16">
    <location>
        <position position="86"/>
    </location>
    <ligand>
        <name>Zn(2+)</name>
        <dbReference type="ChEBI" id="CHEBI:29105"/>
        <note>catalytic</note>
    </ligand>
</feature>
<feature type="binding site" evidence="15">
    <location>
        <position position="209"/>
    </location>
    <ligand>
        <name>substrate</name>
    </ligand>
</feature>
<feature type="binding site" evidence="15">
    <location>
        <position position="186"/>
    </location>
    <ligand>
        <name>substrate</name>
    </ligand>
</feature>
<dbReference type="GO" id="GO:0050661">
    <property type="term" value="F:NADP binding"/>
    <property type="evidence" value="ECO:0007669"/>
    <property type="project" value="InterPro"/>
</dbReference>
<evidence type="ECO:0000256" key="3">
    <source>
        <dbReference type="ARBA" id="ARBA00004910"/>
    </source>
</evidence>
<dbReference type="InterPro" id="IPR050765">
    <property type="entry name" value="Riboflavin_Biosynth_HTPR"/>
</dbReference>
<dbReference type="Gene3D" id="3.40.140.10">
    <property type="entry name" value="Cytidine Deaminase, domain 2"/>
    <property type="match status" value="1"/>
</dbReference>
<evidence type="ECO:0000313" key="19">
    <source>
        <dbReference type="Proteomes" id="UP000190102"/>
    </source>
</evidence>
<dbReference type="GO" id="GO:0008703">
    <property type="term" value="F:5-amino-6-(5-phosphoribosylamino)uracil reductase activity"/>
    <property type="evidence" value="ECO:0007669"/>
    <property type="project" value="UniProtKB-EC"/>
</dbReference>
<evidence type="ECO:0000256" key="7">
    <source>
        <dbReference type="ARBA" id="ARBA00022723"/>
    </source>
</evidence>
<dbReference type="Pfam" id="PF00383">
    <property type="entry name" value="dCMP_cyt_deam_1"/>
    <property type="match status" value="1"/>
</dbReference>
<dbReference type="PROSITE" id="PS51747">
    <property type="entry name" value="CYT_DCMP_DEAMINASES_2"/>
    <property type="match status" value="1"/>
</dbReference>
<organism evidence="18 19">
    <name type="scientific">Trichlorobacter thiogenes</name>
    <dbReference type="NCBI Taxonomy" id="115783"/>
    <lineage>
        <taxon>Bacteria</taxon>
        <taxon>Pseudomonadati</taxon>
        <taxon>Thermodesulfobacteriota</taxon>
        <taxon>Desulfuromonadia</taxon>
        <taxon>Geobacterales</taxon>
        <taxon>Geobacteraceae</taxon>
        <taxon>Trichlorobacter</taxon>
    </lineage>
</organism>
<comment type="pathway">
    <text evidence="3 13">Cofactor biosynthesis; riboflavin biosynthesis; 5-amino-6-(D-ribitylamino)uracil from GTP: step 3/4.</text>
</comment>
<dbReference type="PANTHER" id="PTHR38011:SF7">
    <property type="entry name" value="2,5-DIAMINO-6-RIBOSYLAMINO-4(3H)-PYRIMIDINONE 5'-PHOSPHATE REDUCTASE"/>
    <property type="match status" value="1"/>
</dbReference>
<dbReference type="InterPro" id="IPR024072">
    <property type="entry name" value="DHFR-like_dom_sf"/>
</dbReference>
<feature type="domain" description="CMP/dCMP-type deaminase" evidence="17">
    <location>
        <begin position="3"/>
        <end position="125"/>
    </location>
</feature>
<evidence type="ECO:0000256" key="4">
    <source>
        <dbReference type="ARBA" id="ARBA00005259"/>
    </source>
</evidence>
<comment type="function">
    <text evidence="1 13">Converts 2,5-diamino-6-(ribosylamino)-4(3h)-pyrimidinone 5'-phosphate into 5-amino-6-(ribosylamino)-2,4(1h,3h)-pyrimidinedione 5'-phosphate.</text>
</comment>
<dbReference type="GO" id="GO:0009231">
    <property type="term" value="P:riboflavin biosynthetic process"/>
    <property type="evidence" value="ECO:0007669"/>
    <property type="project" value="UniProtKB-UniPathway"/>
</dbReference>
<dbReference type="OrthoDB" id="9800865at2"/>
<dbReference type="Proteomes" id="UP000190102">
    <property type="component" value="Unassembled WGS sequence"/>
</dbReference>
<dbReference type="EC" id="3.5.4.26" evidence="13"/>
<dbReference type="NCBIfam" id="TIGR00326">
    <property type="entry name" value="eubact_ribD"/>
    <property type="match status" value="1"/>
</dbReference>
<dbReference type="SUPFAM" id="SSF53597">
    <property type="entry name" value="Dihydrofolate reductase-like"/>
    <property type="match status" value="1"/>
</dbReference>
<evidence type="ECO:0000256" key="12">
    <source>
        <dbReference type="ARBA" id="ARBA00023268"/>
    </source>
</evidence>
<dbReference type="UniPathway" id="UPA00275">
    <property type="reaction ID" value="UER00401"/>
</dbReference>
<feature type="binding site" evidence="15">
    <location>
        <position position="170"/>
    </location>
    <ligand>
        <name>substrate</name>
    </ligand>
</feature>
<feature type="active site" description="Proton donor" evidence="14">
    <location>
        <position position="54"/>
    </location>
</feature>
<comment type="catalytic activity">
    <reaction evidence="13">
        <text>5-amino-6-(5-phospho-D-ribitylamino)uracil + NADP(+) = 5-amino-6-(5-phospho-D-ribosylamino)uracil + NADPH + H(+)</text>
        <dbReference type="Rhea" id="RHEA:17845"/>
        <dbReference type="ChEBI" id="CHEBI:15378"/>
        <dbReference type="ChEBI" id="CHEBI:57783"/>
        <dbReference type="ChEBI" id="CHEBI:58349"/>
        <dbReference type="ChEBI" id="CHEBI:58421"/>
        <dbReference type="ChEBI" id="CHEBI:58453"/>
        <dbReference type="EC" id="1.1.1.193"/>
    </reaction>
</comment>
<evidence type="ECO:0000256" key="5">
    <source>
        <dbReference type="ARBA" id="ARBA00007417"/>
    </source>
</evidence>
<evidence type="ECO:0000256" key="11">
    <source>
        <dbReference type="ARBA" id="ARBA00023002"/>
    </source>
</evidence>
<dbReference type="GO" id="GO:0008835">
    <property type="term" value="F:diaminohydroxyphosphoribosylaminopyrimidine deaminase activity"/>
    <property type="evidence" value="ECO:0007669"/>
    <property type="project" value="UniProtKB-EC"/>
</dbReference>
<feature type="binding site" evidence="15">
    <location>
        <position position="202"/>
    </location>
    <ligand>
        <name>NADP(+)</name>
        <dbReference type="ChEBI" id="CHEBI:58349"/>
    </ligand>
</feature>
<evidence type="ECO:0000256" key="1">
    <source>
        <dbReference type="ARBA" id="ARBA00002151"/>
    </source>
</evidence>
<evidence type="ECO:0000256" key="10">
    <source>
        <dbReference type="ARBA" id="ARBA00022857"/>
    </source>
</evidence>
<keyword evidence="9 13" id="KW-0862">Zinc</keyword>
<sequence>MSKTDLAYMKRALSLARKGLGRTAPNPAVGCVIVRDGIIVGEGWHKKAGTPHAEVHALAMAGTAAKGADVYVTLEPCCHHGKTPPCCDALIAAGVRRVVAGMVDPFLQVAGKGLQKLRQAGIRVEVGLLEEQCQALNKGFIKAVTTGMPYLMYKSAMTLDGNIATVTGHSRWVTGEESRRFVHRLRSHCDAVMVGVDTVIVDNPQLTVRHVKGRDPLRVIVDTRLRTPESVHVLNGPDASKTIIATCETNPEFHQRYLLQGADILVCREYDGRVEMTDLLHKLAVRGVQSILVEGGSRLAGDLLQHKLIDECIFFYAPKVVGNGFAPFAIQGISTMDQAIQLEVQRVGMSGPDVVVYARPVGVCLPA</sequence>